<proteinExistence type="predicted"/>
<protein>
    <recommendedName>
        <fullName evidence="3">N-acetyltransferase</fullName>
    </recommendedName>
</protein>
<accession>A0ABY8Y982</accession>
<evidence type="ECO:0000313" key="2">
    <source>
        <dbReference type="Proteomes" id="UP001226651"/>
    </source>
</evidence>
<organism evidence="1 2">
    <name type="scientific">Proteus appendicitidis</name>
    <dbReference type="NCBI Taxonomy" id="3034648"/>
    <lineage>
        <taxon>Bacteria</taxon>
        <taxon>Pseudomonadati</taxon>
        <taxon>Pseudomonadota</taxon>
        <taxon>Gammaproteobacteria</taxon>
        <taxon>Enterobacterales</taxon>
        <taxon>Morganellaceae</taxon>
        <taxon>Proteus</taxon>
    </lineage>
</organism>
<dbReference type="EMBL" id="CP127389">
    <property type="protein sequence ID" value="WIV88975.1"/>
    <property type="molecule type" value="Genomic_DNA"/>
</dbReference>
<evidence type="ECO:0000313" key="1">
    <source>
        <dbReference type="EMBL" id="WIV88975.1"/>
    </source>
</evidence>
<keyword evidence="2" id="KW-1185">Reference proteome</keyword>
<dbReference type="RefSeq" id="WP_285805349.1">
    <property type="nucleotide sequence ID" value="NZ_CP127389.1"/>
</dbReference>
<name>A0ABY8Y982_9GAMM</name>
<evidence type="ECO:0008006" key="3">
    <source>
        <dbReference type="Google" id="ProtNLM"/>
    </source>
</evidence>
<dbReference type="Proteomes" id="UP001226651">
    <property type="component" value="Chromosome"/>
</dbReference>
<gene>
    <name evidence="1" type="ORF">QQS39_02900</name>
</gene>
<reference evidence="1 2" key="1">
    <citation type="submission" date="2023-06" db="EMBL/GenBank/DDBJ databases">
        <title>Proteus appendicitidis sp. nov., isolated from the appendiceal pus of an appendicitis patient in Yongzhou, China.</title>
        <authorList>
            <person name="Cai X."/>
        </authorList>
    </citation>
    <scope>NUCLEOTIDE SEQUENCE [LARGE SCALE GENOMIC DNA]</scope>
    <source>
        <strain evidence="1 2">HZ0627</strain>
    </source>
</reference>
<sequence length="193" mass="22366">MVAFLYAYIKGKSILSPKLNLDETIHFLQTFINKAQLELKVSVLSESDFESIVKDNRSVLNWIDKFPHYLNENSFHMGFRLCTNRGIDGAMLGIYATSSGDLHIFLIESFIRNKKNHPLSERLTTLVIIASIFFLSQYTDSKGIYIVEPHKELIFHYEKFGFQLLDDHLAMYATFETLQKMQLSLMSKLLNNE</sequence>